<gene>
    <name evidence="2" type="ORF">UFOPK2370_00104</name>
</gene>
<proteinExistence type="predicted"/>
<dbReference type="PANTHER" id="PTHR34580:SF3">
    <property type="entry name" value="PROTEIN PAFB"/>
    <property type="match status" value="1"/>
</dbReference>
<dbReference type="PANTHER" id="PTHR34580">
    <property type="match status" value="1"/>
</dbReference>
<evidence type="ECO:0000259" key="1">
    <source>
        <dbReference type="Pfam" id="PF13280"/>
    </source>
</evidence>
<dbReference type="Pfam" id="PF13280">
    <property type="entry name" value="WYL"/>
    <property type="match status" value="1"/>
</dbReference>
<protein>
    <submittedName>
        <fullName evidence="2">Unannotated protein</fullName>
    </submittedName>
</protein>
<name>A0A6J6N0R5_9ZZZZ</name>
<feature type="domain" description="WYL" evidence="1">
    <location>
        <begin position="163"/>
        <end position="228"/>
    </location>
</feature>
<evidence type="ECO:0000313" key="2">
    <source>
        <dbReference type="EMBL" id="CAB4678798.1"/>
    </source>
</evidence>
<organism evidence="2">
    <name type="scientific">freshwater metagenome</name>
    <dbReference type="NCBI Taxonomy" id="449393"/>
    <lineage>
        <taxon>unclassified sequences</taxon>
        <taxon>metagenomes</taxon>
        <taxon>ecological metagenomes</taxon>
    </lineage>
</organism>
<dbReference type="InterPro" id="IPR026881">
    <property type="entry name" value="WYL_dom"/>
</dbReference>
<dbReference type="EMBL" id="CAEZXK010000002">
    <property type="protein sequence ID" value="CAB4678798.1"/>
    <property type="molecule type" value="Genomic_DNA"/>
</dbReference>
<dbReference type="AlphaFoldDB" id="A0A6J6N0R5"/>
<dbReference type="PROSITE" id="PS52050">
    <property type="entry name" value="WYL"/>
    <property type="match status" value="1"/>
</dbReference>
<dbReference type="InterPro" id="IPR051534">
    <property type="entry name" value="CBASS_pafABC_assoc_protein"/>
</dbReference>
<accession>A0A6J6N0R5</accession>
<sequence length="334" mass="37843">MTDSQDYEIDASDPSERLLNLTLALISTSVGMTKAELFSAIRDYRNDLENGISVDSLNRKFERDKEALLKSGVQLKTRILDSDMDDNQETRYIIDPSGFQWPPKVKLSAKQLQLLQLASSVWRQASLSSDAARGLDRLRALGTSTPSSDIIAFAPRIKTQSRAFAPLTTAVTEHRQVTFSYRRPDQDEAETRTLQPWRISHIEDQWLVQGFDVARGEARNFLLKRIVSEVKVSKDIVFDSPTQKQIDEHQDELDAHIANNIAILNVKKGSSAWFHYDMSAIDETDVQQLKIQYMDLALLADDLRDYAGDFEVIEPKQLDEAVRQGYEKVAVAHA</sequence>
<reference evidence="2" key="1">
    <citation type="submission" date="2020-05" db="EMBL/GenBank/DDBJ databases">
        <authorList>
            <person name="Chiriac C."/>
            <person name="Salcher M."/>
            <person name="Ghai R."/>
            <person name="Kavagutti S V."/>
        </authorList>
    </citation>
    <scope>NUCLEOTIDE SEQUENCE</scope>
</reference>